<evidence type="ECO:0000313" key="4">
    <source>
        <dbReference type="Proteomes" id="UP001328107"/>
    </source>
</evidence>
<feature type="transmembrane region" description="Helical" evidence="1">
    <location>
        <begin position="130"/>
        <end position="149"/>
    </location>
</feature>
<reference evidence="4" key="1">
    <citation type="submission" date="2022-10" db="EMBL/GenBank/DDBJ databases">
        <title>Genome assembly of Pristionchus species.</title>
        <authorList>
            <person name="Yoshida K."/>
            <person name="Sommer R.J."/>
        </authorList>
    </citation>
    <scope>NUCLEOTIDE SEQUENCE [LARGE SCALE GENOMIC DNA]</scope>
    <source>
        <strain evidence="3 4">RS5460</strain>
    </source>
</reference>
<keyword evidence="1" id="KW-1133">Transmembrane helix</keyword>
<feature type="transmembrane region" description="Helical" evidence="1">
    <location>
        <begin position="161"/>
        <end position="180"/>
    </location>
</feature>
<feature type="transmembrane region" description="Helical" evidence="1">
    <location>
        <begin position="252"/>
        <end position="274"/>
    </location>
</feature>
<feature type="transmembrane region" description="Helical" evidence="1">
    <location>
        <begin position="226"/>
        <end position="245"/>
    </location>
</feature>
<keyword evidence="1" id="KW-0472">Membrane</keyword>
<accession>A0AAN5CFW6</accession>
<evidence type="ECO:0000313" key="3">
    <source>
        <dbReference type="EMBL" id="GMR40617.1"/>
    </source>
</evidence>
<dbReference type="AlphaFoldDB" id="A0AAN5CFW6"/>
<name>A0AAN5CFW6_9BILA</name>
<evidence type="ECO:0000256" key="1">
    <source>
        <dbReference type="SAM" id="Phobius"/>
    </source>
</evidence>
<sequence length="299" mass="33994">MFDHILIKTGSSWVEFSRPIARGTMMIITICACIWSLYSFRKYDMTKLHPRRMFAVAAALTIVTILATAQRGSTRFSHCWKVQGGSSCYGAQGSQSTLVCLLLLMYSLILRMMVLTEEKLKKYAKVVAKICYALMFLTSASMLFMYSFVNATSRFHGIPQWPHMFSIALLFFIECRLYGAARGCLRVGLAVQLTLTATLVVCIYSWMGAIEHWRQYTPSMHDDQYLLISTVAFLINSYISLTSGWKCGYKTVTVTAGYVLLLASEIASFILFILHRAEPEAGKDYHCFNYCRCLLYDMH</sequence>
<keyword evidence="1" id="KW-0812">Transmembrane</keyword>
<proteinExistence type="predicted"/>
<feature type="transmembrane region" description="Helical" evidence="1">
    <location>
        <begin position="20"/>
        <end position="40"/>
    </location>
</feature>
<evidence type="ECO:0000313" key="2">
    <source>
        <dbReference type="EMBL" id="GMR40611.1"/>
    </source>
</evidence>
<gene>
    <name evidence="2" type="ORF">PMAYCL1PPCAC_10806</name>
    <name evidence="3" type="ORF">PMAYCL1PPCAC_10812</name>
</gene>
<dbReference type="Proteomes" id="UP001328107">
    <property type="component" value="Unassembled WGS sequence"/>
</dbReference>
<feature type="transmembrane region" description="Helical" evidence="1">
    <location>
        <begin position="89"/>
        <end position="109"/>
    </location>
</feature>
<comment type="caution">
    <text evidence="2">The sequence shown here is derived from an EMBL/GenBank/DDBJ whole genome shotgun (WGS) entry which is preliminary data.</text>
</comment>
<feature type="transmembrane region" description="Helical" evidence="1">
    <location>
        <begin position="187"/>
        <end position="206"/>
    </location>
</feature>
<dbReference type="EMBL" id="BTRK01000003">
    <property type="protein sequence ID" value="GMR40611.1"/>
    <property type="molecule type" value="Genomic_DNA"/>
</dbReference>
<feature type="transmembrane region" description="Helical" evidence="1">
    <location>
        <begin position="52"/>
        <end position="69"/>
    </location>
</feature>
<reference evidence="2" key="2">
    <citation type="submission" date="2023-06" db="EMBL/GenBank/DDBJ databases">
        <title>Genome assembly of Pristionchus species.</title>
        <authorList>
            <person name="Yoshida K."/>
            <person name="Sommer R.J."/>
        </authorList>
    </citation>
    <scope>NUCLEOTIDE SEQUENCE</scope>
    <source>
        <strain evidence="2">RS5460</strain>
    </source>
</reference>
<dbReference type="EMBL" id="BTRK01000003">
    <property type="protein sequence ID" value="GMR40617.1"/>
    <property type="molecule type" value="Genomic_DNA"/>
</dbReference>
<keyword evidence="4" id="KW-1185">Reference proteome</keyword>
<protein>
    <submittedName>
        <fullName evidence="2">Uncharacterized protein</fullName>
    </submittedName>
</protein>
<organism evidence="2 4">
    <name type="scientific">Pristionchus mayeri</name>
    <dbReference type="NCBI Taxonomy" id="1317129"/>
    <lineage>
        <taxon>Eukaryota</taxon>
        <taxon>Metazoa</taxon>
        <taxon>Ecdysozoa</taxon>
        <taxon>Nematoda</taxon>
        <taxon>Chromadorea</taxon>
        <taxon>Rhabditida</taxon>
        <taxon>Rhabditina</taxon>
        <taxon>Diplogasteromorpha</taxon>
        <taxon>Diplogasteroidea</taxon>
        <taxon>Neodiplogasteridae</taxon>
        <taxon>Pristionchus</taxon>
    </lineage>
</organism>